<dbReference type="AlphaFoldDB" id="A0A2G9UVN3"/>
<accession>A0A2G9UVN3</accession>
<keyword evidence="3" id="KW-1185">Reference proteome</keyword>
<dbReference type="EMBL" id="KZ345312">
    <property type="protein sequence ID" value="PIO74226.1"/>
    <property type="molecule type" value="Genomic_DNA"/>
</dbReference>
<feature type="coiled-coil region" evidence="1">
    <location>
        <begin position="160"/>
        <end position="243"/>
    </location>
</feature>
<keyword evidence="1" id="KW-0175">Coiled coil</keyword>
<evidence type="ECO:0000313" key="3">
    <source>
        <dbReference type="Proteomes" id="UP000230423"/>
    </source>
</evidence>
<evidence type="ECO:0000313" key="2">
    <source>
        <dbReference type="EMBL" id="PIO74226.1"/>
    </source>
</evidence>
<reference evidence="2 3" key="1">
    <citation type="submission" date="2015-09" db="EMBL/GenBank/DDBJ databases">
        <title>Draft genome of the parasitic nematode Teladorsagia circumcincta isolate WARC Sus (inbred).</title>
        <authorList>
            <person name="Mitreva M."/>
        </authorList>
    </citation>
    <scope>NUCLEOTIDE SEQUENCE [LARGE SCALE GENOMIC DNA]</scope>
    <source>
        <strain evidence="2 3">S</strain>
    </source>
</reference>
<protein>
    <submittedName>
        <fullName evidence="2">Uncharacterized protein</fullName>
    </submittedName>
</protein>
<evidence type="ECO:0000256" key="1">
    <source>
        <dbReference type="SAM" id="Coils"/>
    </source>
</evidence>
<sequence>MGQASPGLEKLMASLRKLKIDEEASFTSVKKGLEEATVDINNNIQARDHLLRSIAGAEAQCEESRKCLETEREYVQLQTLKIAEGEEELDILRKKKDEAITTLNEVKCSLETLRASDAASAKKLLALINETKSMSERFSQLRDDRSAFEEQKRAEELKWQRDLANKKEELNVKRADLERRIKNQEEELQLTTSRLEVLRGRLGELNDDRARLTSEMTKYMVAAEELKKELADQRQEKNYEEVVLALERDLLAFTDRIALEKKIMQERRLKVLSNLSNVGGPRLYPYA</sequence>
<name>A0A2G9UVN3_TELCI</name>
<gene>
    <name evidence="2" type="ORF">TELCIR_03759</name>
</gene>
<proteinExistence type="predicted"/>
<dbReference type="Proteomes" id="UP000230423">
    <property type="component" value="Unassembled WGS sequence"/>
</dbReference>
<organism evidence="2 3">
    <name type="scientific">Teladorsagia circumcincta</name>
    <name type="common">Brown stomach worm</name>
    <name type="synonym">Ostertagia circumcincta</name>
    <dbReference type="NCBI Taxonomy" id="45464"/>
    <lineage>
        <taxon>Eukaryota</taxon>
        <taxon>Metazoa</taxon>
        <taxon>Ecdysozoa</taxon>
        <taxon>Nematoda</taxon>
        <taxon>Chromadorea</taxon>
        <taxon>Rhabditida</taxon>
        <taxon>Rhabditina</taxon>
        <taxon>Rhabditomorpha</taxon>
        <taxon>Strongyloidea</taxon>
        <taxon>Trichostrongylidae</taxon>
        <taxon>Teladorsagia</taxon>
    </lineage>
</organism>